<name>A0ABT0RJG8_9SPHN</name>
<gene>
    <name evidence="2" type="ORF">LZ536_02255</name>
</gene>
<comment type="caution">
    <text evidence="2">The sequence shown here is derived from an EMBL/GenBank/DDBJ whole genome shotgun (WGS) entry which is preliminary data.</text>
</comment>
<evidence type="ECO:0000313" key="3">
    <source>
        <dbReference type="Proteomes" id="UP001165363"/>
    </source>
</evidence>
<dbReference type="EMBL" id="JAMGBD010000001">
    <property type="protein sequence ID" value="MCL6682723.1"/>
    <property type="molecule type" value="Genomic_DNA"/>
</dbReference>
<evidence type="ECO:0000313" key="2">
    <source>
        <dbReference type="EMBL" id="MCL6682723.1"/>
    </source>
</evidence>
<organism evidence="2 3">
    <name type="scientific">Sphingomonas alba</name>
    <dbReference type="NCBI Taxonomy" id="2908208"/>
    <lineage>
        <taxon>Bacteria</taxon>
        <taxon>Pseudomonadati</taxon>
        <taxon>Pseudomonadota</taxon>
        <taxon>Alphaproteobacteria</taxon>
        <taxon>Sphingomonadales</taxon>
        <taxon>Sphingomonadaceae</taxon>
        <taxon>Sphingomonas</taxon>
    </lineage>
</organism>
<keyword evidence="3" id="KW-1185">Reference proteome</keyword>
<dbReference type="RefSeq" id="WP_249846676.1">
    <property type="nucleotide sequence ID" value="NZ_JAMGBD010000001.1"/>
</dbReference>
<protein>
    <submittedName>
        <fullName evidence="2">Uncharacterized protein</fullName>
    </submittedName>
</protein>
<accession>A0ABT0RJG8</accession>
<feature type="chain" id="PRO_5047450310" evidence="1">
    <location>
        <begin position="26"/>
        <end position="163"/>
    </location>
</feature>
<keyword evidence="1" id="KW-0732">Signal</keyword>
<reference evidence="2" key="1">
    <citation type="submission" date="2022-05" db="EMBL/GenBank/DDBJ databases">
        <authorList>
            <person name="Jo J.-H."/>
            <person name="Im W.-T."/>
        </authorList>
    </citation>
    <scope>NUCLEOTIDE SEQUENCE</scope>
    <source>
        <strain evidence="2">SE158</strain>
    </source>
</reference>
<proteinExistence type="predicted"/>
<sequence length="163" mass="17286">MTMFKTMMAGGLGLAALAAAAPASAQYGYYNGYNGYQQPYGNAYGYYGNRANMTQVAANQCAAAVQARLNNRVGVQGILGAVLGANTRGQVISISSTQPSSNRIRVRGLASSGRYAYNNGYGAYGYGAYGATGYGYANAADLSFRCDVDYSGRVRDIDINRRR</sequence>
<dbReference type="Proteomes" id="UP001165363">
    <property type="component" value="Unassembled WGS sequence"/>
</dbReference>
<evidence type="ECO:0000256" key="1">
    <source>
        <dbReference type="SAM" id="SignalP"/>
    </source>
</evidence>
<feature type="signal peptide" evidence="1">
    <location>
        <begin position="1"/>
        <end position="25"/>
    </location>
</feature>